<name>A0AAV4MAP6_CAEEX</name>
<sequence>MLYGSGLVISNLKIKNAGGRCFRRFKGEKFDGSHFHLQLTLLTRRTDTILEESGDGIMSSYKGLEESGMNPFSSPKIGSLF</sequence>
<dbReference type="Proteomes" id="UP001054945">
    <property type="component" value="Unassembled WGS sequence"/>
</dbReference>
<proteinExistence type="predicted"/>
<evidence type="ECO:0000313" key="2">
    <source>
        <dbReference type="EMBL" id="GIX69212.1"/>
    </source>
</evidence>
<reference evidence="2 3" key="1">
    <citation type="submission" date="2021-06" db="EMBL/GenBank/DDBJ databases">
        <title>Caerostris extrusa draft genome.</title>
        <authorList>
            <person name="Kono N."/>
            <person name="Arakawa K."/>
        </authorList>
    </citation>
    <scope>NUCLEOTIDE SEQUENCE [LARGE SCALE GENOMIC DNA]</scope>
</reference>
<evidence type="ECO:0000256" key="1">
    <source>
        <dbReference type="SAM" id="MobiDB-lite"/>
    </source>
</evidence>
<keyword evidence="3" id="KW-1185">Reference proteome</keyword>
<accession>A0AAV4MAP6</accession>
<organism evidence="2 3">
    <name type="scientific">Caerostris extrusa</name>
    <name type="common">Bark spider</name>
    <name type="synonym">Caerostris bankana</name>
    <dbReference type="NCBI Taxonomy" id="172846"/>
    <lineage>
        <taxon>Eukaryota</taxon>
        <taxon>Metazoa</taxon>
        <taxon>Ecdysozoa</taxon>
        <taxon>Arthropoda</taxon>
        <taxon>Chelicerata</taxon>
        <taxon>Arachnida</taxon>
        <taxon>Araneae</taxon>
        <taxon>Araneomorphae</taxon>
        <taxon>Entelegynae</taxon>
        <taxon>Araneoidea</taxon>
        <taxon>Araneidae</taxon>
        <taxon>Caerostris</taxon>
    </lineage>
</organism>
<protein>
    <submittedName>
        <fullName evidence="2">Uncharacterized protein</fullName>
    </submittedName>
</protein>
<gene>
    <name evidence="2" type="ORF">CEXT_162421</name>
</gene>
<evidence type="ECO:0000313" key="3">
    <source>
        <dbReference type="Proteomes" id="UP001054945"/>
    </source>
</evidence>
<feature type="region of interest" description="Disordered" evidence="1">
    <location>
        <begin position="61"/>
        <end position="81"/>
    </location>
</feature>
<dbReference type="AlphaFoldDB" id="A0AAV4MAP6"/>
<comment type="caution">
    <text evidence="2">The sequence shown here is derived from an EMBL/GenBank/DDBJ whole genome shotgun (WGS) entry which is preliminary data.</text>
</comment>
<dbReference type="EMBL" id="BPLR01002022">
    <property type="protein sequence ID" value="GIX69212.1"/>
    <property type="molecule type" value="Genomic_DNA"/>
</dbReference>